<keyword evidence="1" id="KW-0812">Transmembrane</keyword>
<evidence type="ECO:0000256" key="1">
    <source>
        <dbReference type="SAM" id="Phobius"/>
    </source>
</evidence>
<dbReference type="EMBL" id="CP036281">
    <property type="protein sequence ID" value="QDU80023.1"/>
    <property type="molecule type" value="Genomic_DNA"/>
</dbReference>
<keyword evidence="1" id="KW-0472">Membrane</keyword>
<feature type="transmembrane region" description="Helical" evidence="1">
    <location>
        <begin position="52"/>
        <end position="70"/>
    </location>
</feature>
<accession>A0A518CLB8</accession>
<proteinExistence type="predicted"/>
<gene>
    <name evidence="2" type="ORF">Pla110_17450</name>
</gene>
<reference evidence="2 3" key="1">
    <citation type="submission" date="2019-02" db="EMBL/GenBank/DDBJ databases">
        <title>Deep-cultivation of Planctomycetes and their phenomic and genomic characterization uncovers novel biology.</title>
        <authorList>
            <person name="Wiegand S."/>
            <person name="Jogler M."/>
            <person name="Boedeker C."/>
            <person name="Pinto D."/>
            <person name="Vollmers J."/>
            <person name="Rivas-Marin E."/>
            <person name="Kohn T."/>
            <person name="Peeters S.H."/>
            <person name="Heuer A."/>
            <person name="Rast P."/>
            <person name="Oberbeckmann S."/>
            <person name="Bunk B."/>
            <person name="Jeske O."/>
            <person name="Meyerdierks A."/>
            <person name="Storesund J.E."/>
            <person name="Kallscheuer N."/>
            <person name="Luecker S."/>
            <person name="Lage O.M."/>
            <person name="Pohl T."/>
            <person name="Merkel B.J."/>
            <person name="Hornburger P."/>
            <person name="Mueller R.-W."/>
            <person name="Bruemmer F."/>
            <person name="Labrenz M."/>
            <person name="Spormann A.M."/>
            <person name="Op den Camp H."/>
            <person name="Overmann J."/>
            <person name="Amann R."/>
            <person name="Jetten M.S.M."/>
            <person name="Mascher T."/>
            <person name="Medema M.H."/>
            <person name="Devos D.P."/>
            <person name="Kaster A.-K."/>
            <person name="Ovreas L."/>
            <person name="Rohde M."/>
            <person name="Galperin M.Y."/>
            <person name="Jogler C."/>
        </authorList>
    </citation>
    <scope>NUCLEOTIDE SEQUENCE [LARGE SCALE GENOMIC DNA]</scope>
    <source>
        <strain evidence="2 3">Pla110</strain>
    </source>
</reference>
<dbReference type="RefSeq" id="WP_144995085.1">
    <property type="nucleotide sequence ID" value="NZ_CP036281.1"/>
</dbReference>
<evidence type="ECO:0000313" key="3">
    <source>
        <dbReference type="Proteomes" id="UP000317178"/>
    </source>
</evidence>
<protein>
    <recommendedName>
        <fullName evidence="4">YtxH-like protein</fullName>
    </recommendedName>
</protein>
<evidence type="ECO:0008006" key="4">
    <source>
        <dbReference type="Google" id="ProtNLM"/>
    </source>
</evidence>
<sequence>MIQKTESAVENVFPETPDKSVLQQQIEAEKAELCGTTAKVKQYIDENPSQSILIGLGVGIGAGLLLGAALQRSSSLMPSHDRGFSEKISANIKSTLAETLPDFMKKHFPQGLRS</sequence>
<organism evidence="2 3">
    <name type="scientific">Polystyrenella longa</name>
    <dbReference type="NCBI Taxonomy" id="2528007"/>
    <lineage>
        <taxon>Bacteria</taxon>
        <taxon>Pseudomonadati</taxon>
        <taxon>Planctomycetota</taxon>
        <taxon>Planctomycetia</taxon>
        <taxon>Planctomycetales</taxon>
        <taxon>Planctomycetaceae</taxon>
        <taxon>Polystyrenella</taxon>
    </lineage>
</organism>
<evidence type="ECO:0000313" key="2">
    <source>
        <dbReference type="EMBL" id="QDU80023.1"/>
    </source>
</evidence>
<dbReference type="AlphaFoldDB" id="A0A518CLB8"/>
<dbReference type="Proteomes" id="UP000317178">
    <property type="component" value="Chromosome"/>
</dbReference>
<keyword evidence="1" id="KW-1133">Transmembrane helix</keyword>
<dbReference type="KEGG" id="plon:Pla110_17450"/>
<name>A0A518CLB8_9PLAN</name>
<keyword evidence="3" id="KW-1185">Reference proteome</keyword>